<reference evidence="2 3" key="1">
    <citation type="journal article" date="2019" name="Sci. Rep.">
        <title>Orb-weaving spider Araneus ventricosus genome elucidates the spidroin gene catalogue.</title>
        <authorList>
            <person name="Kono N."/>
            <person name="Nakamura H."/>
            <person name="Ohtoshi R."/>
            <person name="Moran D.A.P."/>
            <person name="Shinohara A."/>
            <person name="Yoshida Y."/>
            <person name="Fujiwara M."/>
            <person name="Mori M."/>
            <person name="Tomita M."/>
            <person name="Arakawa K."/>
        </authorList>
    </citation>
    <scope>NUCLEOTIDE SEQUENCE [LARGE SCALE GENOMIC DNA]</scope>
</reference>
<dbReference type="AlphaFoldDB" id="A0A4Y2A052"/>
<accession>A0A4Y2A052</accession>
<keyword evidence="3" id="KW-1185">Reference proteome</keyword>
<dbReference type="Proteomes" id="UP000499080">
    <property type="component" value="Unassembled WGS sequence"/>
</dbReference>
<protein>
    <submittedName>
        <fullName evidence="2">Uncharacterized protein</fullName>
    </submittedName>
</protein>
<dbReference type="EMBL" id="BGPR01000001">
    <property type="protein sequence ID" value="GBL72444.1"/>
    <property type="molecule type" value="Genomic_DNA"/>
</dbReference>
<evidence type="ECO:0000256" key="1">
    <source>
        <dbReference type="SAM" id="MobiDB-lite"/>
    </source>
</evidence>
<organism evidence="2 3">
    <name type="scientific">Araneus ventricosus</name>
    <name type="common">Orbweaver spider</name>
    <name type="synonym">Epeira ventricosa</name>
    <dbReference type="NCBI Taxonomy" id="182803"/>
    <lineage>
        <taxon>Eukaryota</taxon>
        <taxon>Metazoa</taxon>
        <taxon>Ecdysozoa</taxon>
        <taxon>Arthropoda</taxon>
        <taxon>Chelicerata</taxon>
        <taxon>Arachnida</taxon>
        <taxon>Araneae</taxon>
        <taxon>Araneomorphae</taxon>
        <taxon>Entelegynae</taxon>
        <taxon>Araneoidea</taxon>
        <taxon>Araneidae</taxon>
        <taxon>Araneus</taxon>
    </lineage>
</organism>
<proteinExistence type="predicted"/>
<name>A0A4Y2A052_ARAVE</name>
<sequence>MPLHQVSILLEDAKAPFGIPKRIIYHKRKQLRVREPGSPLRSERKGNEPTPTRPTRKGVRPLAGREKPAYCAGFFPQRRCNYANQGSVSRSFSKTLAGELSGLRDPHMYGYSTKVDEERTFFATHQQRENVWGFFSYCPPDSDSVQCCELEKYFRT</sequence>
<evidence type="ECO:0000313" key="2">
    <source>
        <dbReference type="EMBL" id="GBL72444.1"/>
    </source>
</evidence>
<comment type="caution">
    <text evidence="2">The sequence shown here is derived from an EMBL/GenBank/DDBJ whole genome shotgun (WGS) entry which is preliminary data.</text>
</comment>
<evidence type="ECO:0000313" key="3">
    <source>
        <dbReference type="Proteomes" id="UP000499080"/>
    </source>
</evidence>
<feature type="region of interest" description="Disordered" evidence="1">
    <location>
        <begin position="30"/>
        <end position="62"/>
    </location>
</feature>
<gene>
    <name evidence="2" type="ORF">AVEN_115364_1</name>
</gene>